<dbReference type="RefSeq" id="WP_106582862.1">
    <property type="nucleotide sequence ID" value="NZ_PYGA01000006.1"/>
</dbReference>
<protein>
    <submittedName>
        <fullName evidence="6">Amino acid/amide ABC transporter substrate-binding protein (HAAT family)</fullName>
    </submittedName>
</protein>
<feature type="region of interest" description="Disordered" evidence="3">
    <location>
        <begin position="401"/>
        <end position="438"/>
    </location>
</feature>
<evidence type="ECO:0000259" key="5">
    <source>
        <dbReference type="Pfam" id="PF13458"/>
    </source>
</evidence>
<dbReference type="AlphaFoldDB" id="A0A2P8DLR0"/>
<gene>
    <name evidence="6" type="ORF">CLV63_106183</name>
</gene>
<dbReference type="InterPro" id="IPR028082">
    <property type="entry name" value="Peripla_BP_I"/>
</dbReference>
<dbReference type="Proteomes" id="UP000240542">
    <property type="component" value="Unassembled WGS sequence"/>
</dbReference>
<dbReference type="PROSITE" id="PS51257">
    <property type="entry name" value="PROKAR_LIPOPROTEIN"/>
    <property type="match status" value="1"/>
</dbReference>
<dbReference type="CDD" id="cd06343">
    <property type="entry name" value="PBP1_ABC_ligand_binding-like"/>
    <property type="match status" value="1"/>
</dbReference>
<keyword evidence="2 4" id="KW-0732">Signal</keyword>
<dbReference type="EMBL" id="PYGA01000006">
    <property type="protein sequence ID" value="PSK98135.1"/>
    <property type="molecule type" value="Genomic_DNA"/>
</dbReference>
<keyword evidence="7" id="KW-1185">Reference proteome</keyword>
<comment type="similarity">
    <text evidence="1">Belongs to the leucine-binding protein family.</text>
</comment>
<evidence type="ECO:0000313" key="7">
    <source>
        <dbReference type="Proteomes" id="UP000240542"/>
    </source>
</evidence>
<evidence type="ECO:0000256" key="3">
    <source>
        <dbReference type="SAM" id="MobiDB-lite"/>
    </source>
</evidence>
<feature type="signal peptide" evidence="4">
    <location>
        <begin position="1"/>
        <end position="20"/>
    </location>
</feature>
<feature type="compositionally biased region" description="Basic and acidic residues" evidence="3">
    <location>
        <begin position="401"/>
        <end position="416"/>
    </location>
</feature>
<sequence length="438" mass="46962">MSPRTPVLAIGLTLALLATACGGAGEVEEGRTADLDVATGVTDDTVRIGTHQPLTGPAAPGYAQISAGAKAVFEYVNENGGVNGRRIEYLVEDDGYDPVRTIDVTRELVASDEIFAMLGGLGTPTHSKVVDYLNKEGVPDLFVSSGALMWNAPEKSPLTYGYQVDYTKEAKIQGEFIADEFPDEKIGFFYQNDDVGEDSRAGLERYLGDEIVEEQRYESGVTEIGPQIAALKKAGADVVVCACIPTYVALAIVESERIGYRPQFVVSSIGADTETLKGLLTEFTDGAGEDAVEELLDGLIATAYLPQVGMAEDPWIGLYRKIHEDHNKDGAFTNTTVYGMVQATLFAQVLKEAGRDLTRQSLLDALESREWAGPGLVPFAASKDDHGGFAGAMVTRFHAGGEPETLREPKVTDREGGAISGFELERPDPGETEFFDGG</sequence>
<dbReference type="PANTHER" id="PTHR47235">
    <property type="entry name" value="BLR6548 PROTEIN"/>
    <property type="match status" value="1"/>
</dbReference>
<feature type="chain" id="PRO_5038390185" evidence="4">
    <location>
        <begin position="21"/>
        <end position="438"/>
    </location>
</feature>
<organism evidence="6 7">
    <name type="scientific">Murinocardiopsis flavida</name>
    <dbReference type="NCBI Taxonomy" id="645275"/>
    <lineage>
        <taxon>Bacteria</taxon>
        <taxon>Bacillati</taxon>
        <taxon>Actinomycetota</taxon>
        <taxon>Actinomycetes</taxon>
        <taxon>Streptosporangiales</taxon>
        <taxon>Nocardiopsidaceae</taxon>
        <taxon>Murinocardiopsis</taxon>
    </lineage>
</organism>
<proteinExistence type="inferred from homology"/>
<dbReference type="InterPro" id="IPR028081">
    <property type="entry name" value="Leu-bd"/>
</dbReference>
<name>A0A2P8DLR0_9ACTN</name>
<dbReference type="Pfam" id="PF13458">
    <property type="entry name" value="Peripla_BP_6"/>
    <property type="match status" value="1"/>
</dbReference>
<dbReference type="PANTHER" id="PTHR47235:SF1">
    <property type="entry name" value="BLR6548 PROTEIN"/>
    <property type="match status" value="1"/>
</dbReference>
<evidence type="ECO:0000256" key="4">
    <source>
        <dbReference type="SAM" id="SignalP"/>
    </source>
</evidence>
<feature type="domain" description="Leucine-binding protein" evidence="5">
    <location>
        <begin position="45"/>
        <end position="400"/>
    </location>
</feature>
<dbReference type="OrthoDB" id="26870at2"/>
<dbReference type="SUPFAM" id="SSF53822">
    <property type="entry name" value="Periplasmic binding protein-like I"/>
    <property type="match status" value="1"/>
</dbReference>
<evidence type="ECO:0000256" key="1">
    <source>
        <dbReference type="ARBA" id="ARBA00010062"/>
    </source>
</evidence>
<evidence type="ECO:0000256" key="2">
    <source>
        <dbReference type="ARBA" id="ARBA00022729"/>
    </source>
</evidence>
<dbReference type="Gene3D" id="3.40.50.2300">
    <property type="match status" value="2"/>
</dbReference>
<accession>A0A2P8DLR0</accession>
<comment type="caution">
    <text evidence="6">The sequence shown here is derived from an EMBL/GenBank/DDBJ whole genome shotgun (WGS) entry which is preliminary data.</text>
</comment>
<evidence type="ECO:0000313" key="6">
    <source>
        <dbReference type="EMBL" id="PSK98135.1"/>
    </source>
</evidence>
<reference evidence="6 7" key="1">
    <citation type="submission" date="2018-03" db="EMBL/GenBank/DDBJ databases">
        <title>Genomic Encyclopedia of Archaeal and Bacterial Type Strains, Phase II (KMG-II): from individual species to whole genera.</title>
        <authorList>
            <person name="Goeker M."/>
        </authorList>
    </citation>
    <scope>NUCLEOTIDE SEQUENCE [LARGE SCALE GENOMIC DNA]</scope>
    <source>
        <strain evidence="6 7">DSM 45312</strain>
    </source>
</reference>